<dbReference type="InterPro" id="IPR027796">
    <property type="entry name" value="OTT_1508_deam-like"/>
</dbReference>
<sequence>MNILASIIDNKIKSRVFIAVSKRCCYLCEHFIKFAIKQGYNIVVTGEHGKIYEKNLDHYTDNLPADSDSDEDSPDPDDDGNEFMDKYEQSHMDLEKYTLL</sequence>
<evidence type="ECO:0000313" key="2">
    <source>
        <dbReference type="EMBL" id="ERZ99712.1"/>
    </source>
</evidence>
<protein>
    <submittedName>
        <fullName evidence="2">Uncharacterized protein</fullName>
    </submittedName>
</protein>
<dbReference type="Pfam" id="PF14441">
    <property type="entry name" value="OTT_1508_deam"/>
    <property type="match status" value="1"/>
</dbReference>
<accession>U9T069</accession>
<dbReference type="HOGENOM" id="CLU_2307542_0_0_1"/>
<proteinExistence type="predicted"/>
<feature type="compositionally biased region" description="Acidic residues" evidence="1">
    <location>
        <begin position="67"/>
        <end position="82"/>
    </location>
</feature>
<feature type="region of interest" description="Disordered" evidence="1">
    <location>
        <begin position="60"/>
        <end position="85"/>
    </location>
</feature>
<dbReference type="VEuPathDB" id="FungiDB:RhiirFUN_008805"/>
<dbReference type="EMBL" id="KI297747">
    <property type="protein sequence ID" value="ERZ99712.1"/>
    <property type="molecule type" value="Genomic_DNA"/>
</dbReference>
<gene>
    <name evidence="2" type="ORF">GLOINDRAFT_9229</name>
</gene>
<reference evidence="2" key="1">
    <citation type="submission" date="2013-07" db="EMBL/GenBank/DDBJ databases">
        <title>The genome of an arbuscular mycorrhizal fungus provides insights into the evolution of the oldest plant symbiosis.</title>
        <authorList>
            <consortium name="DOE Joint Genome Institute"/>
            <person name="Tisserant E."/>
            <person name="Malbreil M."/>
            <person name="Kuo A."/>
            <person name="Kohler A."/>
            <person name="Symeonidi A."/>
            <person name="Balestrini R."/>
            <person name="Charron P."/>
            <person name="Duensing N."/>
            <person name="Frei-dit-Frey N."/>
            <person name="Gianinazzi-Pearson V."/>
            <person name="Gilbert B."/>
            <person name="Handa Y."/>
            <person name="Hijri M."/>
            <person name="Kaul R."/>
            <person name="Kawaguchi M."/>
            <person name="Krajinski F."/>
            <person name="Lammers P."/>
            <person name="Lapierre D."/>
            <person name="Masclaux F.G."/>
            <person name="Murat C."/>
            <person name="Morin E."/>
            <person name="Ndikumana S."/>
            <person name="Pagni M."/>
            <person name="Petitpierre D."/>
            <person name="Requena N."/>
            <person name="Rosikiewicz P."/>
            <person name="Riley R."/>
            <person name="Saito K."/>
            <person name="San Clemente H."/>
            <person name="Shapiro H."/>
            <person name="van Tuinen D."/>
            <person name="Becard G."/>
            <person name="Bonfante P."/>
            <person name="Paszkowski U."/>
            <person name="Shachar-Hill Y."/>
            <person name="Young J.P."/>
            <person name="Sanders I.R."/>
            <person name="Henrissat B."/>
            <person name="Rensing S.A."/>
            <person name="Grigoriev I.V."/>
            <person name="Corradi N."/>
            <person name="Roux C."/>
            <person name="Martin F."/>
        </authorList>
    </citation>
    <scope>NUCLEOTIDE SEQUENCE</scope>
    <source>
        <strain evidence="2">DAOM 197198</strain>
    </source>
</reference>
<organism evidence="2">
    <name type="scientific">Rhizophagus irregularis (strain DAOM 181602 / DAOM 197198 / MUCL 43194)</name>
    <name type="common">Arbuscular mycorrhizal fungus</name>
    <name type="synonym">Glomus intraradices</name>
    <dbReference type="NCBI Taxonomy" id="747089"/>
    <lineage>
        <taxon>Eukaryota</taxon>
        <taxon>Fungi</taxon>
        <taxon>Fungi incertae sedis</taxon>
        <taxon>Mucoromycota</taxon>
        <taxon>Glomeromycotina</taxon>
        <taxon>Glomeromycetes</taxon>
        <taxon>Glomerales</taxon>
        <taxon>Glomeraceae</taxon>
        <taxon>Rhizophagus</taxon>
    </lineage>
</organism>
<name>U9T069_RHIID</name>
<dbReference type="AlphaFoldDB" id="U9T069"/>
<evidence type="ECO:0000256" key="1">
    <source>
        <dbReference type="SAM" id="MobiDB-lite"/>
    </source>
</evidence>